<keyword evidence="2" id="KW-1185">Reference proteome</keyword>
<reference evidence="1" key="2">
    <citation type="submission" date="2020-11" db="EMBL/GenBank/DDBJ databases">
        <authorList>
            <person name="McCartney M.A."/>
            <person name="Auch B."/>
            <person name="Kono T."/>
            <person name="Mallez S."/>
            <person name="Becker A."/>
            <person name="Gohl D.M."/>
            <person name="Silverstein K.A.T."/>
            <person name="Koren S."/>
            <person name="Bechman K.B."/>
            <person name="Herman A."/>
            <person name="Abrahante J.E."/>
            <person name="Garbe J."/>
        </authorList>
    </citation>
    <scope>NUCLEOTIDE SEQUENCE</scope>
    <source>
        <strain evidence="1">Duluth1</strain>
        <tissue evidence="1">Whole animal</tissue>
    </source>
</reference>
<protein>
    <submittedName>
        <fullName evidence="1">Uncharacterized protein</fullName>
    </submittedName>
</protein>
<proteinExistence type="predicted"/>
<gene>
    <name evidence="1" type="ORF">DPMN_189808</name>
</gene>
<dbReference type="EMBL" id="JAIWYP010000010">
    <property type="protein sequence ID" value="KAH3755122.1"/>
    <property type="molecule type" value="Genomic_DNA"/>
</dbReference>
<organism evidence="1 2">
    <name type="scientific">Dreissena polymorpha</name>
    <name type="common">Zebra mussel</name>
    <name type="synonym">Mytilus polymorpha</name>
    <dbReference type="NCBI Taxonomy" id="45954"/>
    <lineage>
        <taxon>Eukaryota</taxon>
        <taxon>Metazoa</taxon>
        <taxon>Spiralia</taxon>
        <taxon>Lophotrochozoa</taxon>
        <taxon>Mollusca</taxon>
        <taxon>Bivalvia</taxon>
        <taxon>Autobranchia</taxon>
        <taxon>Heteroconchia</taxon>
        <taxon>Euheterodonta</taxon>
        <taxon>Imparidentia</taxon>
        <taxon>Neoheterodontei</taxon>
        <taxon>Myida</taxon>
        <taxon>Dreissenoidea</taxon>
        <taxon>Dreissenidae</taxon>
        <taxon>Dreissena</taxon>
    </lineage>
</organism>
<evidence type="ECO:0000313" key="1">
    <source>
        <dbReference type="EMBL" id="KAH3755122.1"/>
    </source>
</evidence>
<dbReference type="Proteomes" id="UP000828390">
    <property type="component" value="Unassembled WGS sequence"/>
</dbReference>
<evidence type="ECO:0000313" key="2">
    <source>
        <dbReference type="Proteomes" id="UP000828390"/>
    </source>
</evidence>
<sequence>MNTDQRVTKLRESQAITRQRLNIVVAAMVIVEEFEVPQRRKRRWKVKPWASIRRRSLFGQYETLLHELRLENPADYEAYLRPKPELFQELYTTVGPRIRINQEWVLAV</sequence>
<reference evidence="1" key="1">
    <citation type="journal article" date="2019" name="bioRxiv">
        <title>The Genome of the Zebra Mussel, Dreissena polymorpha: A Resource for Invasive Species Research.</title>
        <authorList>
            <person name="McCartney M.A."/>
            <person name="Auch B."/>
            <person name="Kono T."/>
            <person name="Mallez S."/>
            <person name="Zhang Y."/>
            <person name="Obille A."/>
            <person name="Becker A."/>
            <person name="Abrahante J.E."/>
            <person name="Garbe J."/>
            <person name="Badalamenti J.P."/>
            <person name="Herman A."/>
            <person name="Mangelson H."/>
            <person name="Liachko I."/>
            <person name="Sullivan S."/>
            <person name="Sone E.D."/>
            <person name="Koren S."/>
            <person name="Silverstein K.A.T."/>
            <person name="Beckman K.B."/>
            <person name="Gohl D.M."/>
        </authorList>
    </citation>
    <scope>NUCLEOTIDE SEQUENCE</scope>
    <source>
        <strain evidence="1">Duluth1</strain>
        <tissue evidence="1">Whole animal</tissue>
    </source>
</reference>
<name>A0A9D4DW69_DREPO</name>
<accession>A0A9D4DW69</accession>
<dbReference type="AlphaFoldDB" id="A0A9D4DW69"/>
<comment type="caution">
    <text evidence="1">The sequence shown here is derived from an EMBL/GenBank/DDBJ whole genome shotgun (WGS) entry which is preliminary data.</text>
</comment>